<proteinExistence type="predicted"/>
<feature type="transmembrane region" description="Helical" evidence="1">
    <location>
        <begin position="164"/>
        <end position="185"/>
    </location>
</feature>
<name>A0A8H6AG32_PETAA</name>
<keyword evidence="1" id="KW-0812">Transmembrane</keyword>
<reference evidence="2 3" key="1">
    <citation type="submission" date="2019-04" db="EMBL/GenBank/DDBJ databases">
        <title>Aspergillus burnettii sp. nov., novel species from soil in southeast Queensland.</title>
        <authorList>
            <person name="Gilchrist C.L.M."/>
            <person name="Pitt J.I."/>
            <person name="Lange L."/>
            <person name="Lacey H.J."/>
            <person name="Vuong D."/>
            <person name="Midgley D.J."/>
            <person name="Greenfield P."/>
            <person name="Bradbury M."/>
            <person name="Lacey E."/>
            <person name="Busk P.K."/>
            <person name="Pilgaard B."/>
            <person name="Chooi Y.H."/>
            <person name="Piggott A.M."/>
        </authorList>
    </citation>
    <scope>NUCLEOTIDE SEQUENCE [LARGE SCALE GENOMIC DNA]</scope>
    <source>
        <strain evidence="2 3">FRR 5400</strain>
    </source>
</reference>
<accession>A0A8H6AG32</accession>
<evidence type="ECO:0000313" key="2">
    <source>
        <dbReference type="EMBL" id="KAF5865880.1"/>
    </source>
</evidence>
<feature type="transmembrane region" description="Helical" evidence="1">
    <location>
        <begin position="47"/>
        <end position="69"/>
    </location>
</feature>
<keyword evidence="1" id="KW-1133">Transmembrane helix</keyword>
<gene>
    <name evidence="2" type="ORF">ETB97_001947</name>
</gene>
<sequence>MDTRPSPGASSEIITYYELSWSILSSIGLFTTLLSIWAVLITRPTPLSYIPIIVSAAGAVANGLCYFSFYTSYPIPNRAVASAIADVLWLIQEAGISFYSYQILMHTLRDSTRTLFLAVFWFLIVAVVSIRMAILASRVQEITQGGVSSHSAGPLQLRIDYLHVGYFATIALVETWSSFFLIRLLHKAYSISPKLSSTRLVFRYMIRTTEMRVASLCFIGVTRAVTYSLQVTSQTAATVAGQLDRFAYTMECLFPLVMVDSYYARTDILASKKSNLGYRNAMSAAEASPIARCRDLGRPGAESIPRHLERVQTP</sequence>
<feature type="transmembrane region" description="Helical" evidence="1">
    <location>
        <begin position="20"/>
        <end position="40"/>
    </location>
</feature>
<comment type="caution">
    <text evidence="2">The sequence shown here is derived from an EMBL/GenBank/DDBJ whole genome shotgun (WGS) entry which is preliminary data.</text>
</comment>
<dbReference type="EMBL" id="SPNV01000014">
    <property type="protein sequence ID" value="KAF5865880.1"/>
    <property type="molecule type" value="Genomic_DNA"/>
</dbReference>
<feature type="transmembrane region" description="Helical" evidence="1">
    <location>
        <begin position="81"/>
        <end position="102"/>
    </location>
</feature>
<evidence type="ECO:0000256" key="1">
    <source>
        <dbReference type="SAM" id="Phobius"/>
    </source>
</evidence>
<feature type="transmembrane region" description="Helical" evidence="1">
    <location>
        <begin position="114"/>
        <end position="134"/>
    </location>
</feature>
<evidence type="ECO:0000313" key="3">
    <source>
        <dbReference type="Proteomes" id="UP000541154"/>
    </source>
</evidence>
<keyword evidence="3" id="KW-1185">Reference proteome</keyword>
<dbReference type="AlphaFoldDB" id="A0A8H6AG32"/>
<protein>
    <submittedName>
        <fullName evidence="2">Uncharacterized protein</fullName>
    </submittedName>
</protein>
<keyword evidence="1" id="KW-0472">Membrane</keyword>
<organism evidence="2 3">
    <name type="scientific">Petromyces alliaceus</name>
    <name type="common">Aspergillus alliaceus</name>
    <dbReference type="NCBI Taxonomy" id="209559"/>
    <lineage>
        <taxon>Eukaryota</taxon>
        <taxon>Fungi</taxon>
        <taxon>Dikarya</taxon>
        <taxon>Ascomycota</taxon>
        <taxon>Pezizomycotina</taxon>
        <taxon>Eurotiomycetes</taxon>
        <taxon>Eurotiomycetidae</taxon>
        <taxon>Eurotiales</taxon>
        <taxon>Aspergillaceae</taxon>
        <taxon>Aspergillus</taxon>
        <taxon>Aspergillus subgen. Circumdati</taxon>
    </lineage>
</organism>
<dbReference type="Proteomes" id="UP000541154">
    <property type="component" value="Unassembled WGS sequence"/>
</dbReference>